<feature type="region of interest" description="Disordered" evidence="2">
    <location>
        <begin position="290"/>
        <end position="317"/>
    </location>
</feature>
<name>A0A7S3HKK5_9STRA</name>
<evidence type="ECO:0000256" key="2">
    <source>
        <dbReference type="SAM" id="MobiDB-lite"/>
    </source>
</evidence>
<feature type="compositionally biased region" description="Polar residues" evidence="2">
    <location>
        <begin position="131"/>
        <end position="150"/>
    </location>
</feature>
<feature type="compositionally biased region" description="Polar residues" evidence="2">
    <location>
        <begin position="161"/>
        <end position="173"/>
    </location>
</feature>
<feature type="compositionally biased region" description="Low complexity" evidence="2">
    <location>
        <begin position="290"/>
        <end position="308"/>
    </location>
</feature>
<feature type="compositionally biased region" description="Polar residues" evidence="2">
    <location>
        <begin position="428"/>
        <end position="441"/>
    </location>
</feature>
<dbReference type="EMBL" id="HBIC01051622">
    <property type="protein sequence ID" value="CAE0297620.1"/>
    <property type="molecule type" value="Transcribed_RNA"/>
</dbReference>
<sequence length="486" mass="52113">MTERKEAGIAAENREFLLKLERELIATGTNLERDGSIKASSSGADPLQAFDLAARDKSVDREKDNAELMKFLDIGENDLASSSNDADAQKHVKEVYATHVRRLMYILDQEQQARLRVEDKLDDMKMQMVRQNSVKQQENPKSKSFLQNLFSGGSSSSASSRNTAAADQPSTLSSISHMLTDTISPVRNRQSSVGAPMSAEENAKRYGYNDREAALAETLEIAQDRIMDLVAEMESTQEAQAIVLETKESVLRSLARQNTHLAMERDALNQKVDALTAKTEQLSSLLRSVQQAQVQSSQPPSSSVHNQSFRTGGNTVPRLSSVRTMATLDTTYGSAEGGPKALHNASFRMGGKPPITPSGVVGGFSAPRTPLFFNGGGTIQRNRPPRTGTSPLVAPISPSNVSLGSESSNSSFNDLTRLDSPSPVPDATPSTTVAPSTMSSEGESRFDTPMELADDNADTTVPIPAAVPAVSAPAEGSAVQAQSNDA</sequence>
<feature type="compositionally biased region" description="Low complexity" evidence="2">
    <location>
        <begin position="151"/>
        <end position="160"/>
    </location>
</feature>
<organism evidence="3">
    <name type="scientific">Spumella elongata</name>
    <dbReference type="NCBI Taxonomy" id="89044"/>
    <lineage>
        <taxon>Eukaryota</taxon>
        <taxon>Sar</taxon>
        <taxon>Stramenopiles</taxon>
        <taxon>Ochrophyta</taxon>
        <taxon>Chrysophyceae</taxon>
        <taxon>Chromulinales</taxon>
        <taxon>Chromulinaceae</taxon>
        <taxon>Spumella</taxon>
    </lineage>
</organism>
<feature type="coiled-coil region" evidence="1">
    <location>
        <begin position="219"/>
        <end position="285"/>
    </location>
</feature>
<protein>
    <submittedName>
        <fullName evidence="3">Uncharacterized protein</fullName>
    </submittedName>
</protein>
<gene>
    <name evidence="3" type="ORF">SELO1098_LOCUS26474</name>
</gene>
<keyword evidence="1" id="KW-0175">Coiled coil</keyword>
<feature type="region of interest" description="Disordered" evidence="2">
    <location>
        <begin position="131"/>
        <end position="173"/>
    </location>
</feature>
<evidence type="ECO:0000313" key="3">
    <source>
        <dbReference type="EMBL" id="CAE0297620.1"/>
    </source>
</evidence>
<evidence type="ECO:0000256" key="1">
    <source>
        <dbReference type="SAM" id="Coils"/>
    </source>
</evidence>
<dbReference type="AlphaFoldDB" id="A0A7S3HKK5"/>
<proteinExistence type="predicted"/>
<feature type="compositionally biased region" description="Low complexity" evidence="2">
    <location>
        <begin position="461"/>
        <end position="479"/>
    </location>
</feature>
<reference evidence="3" key="1">
    <citation type="submission" date="2021-01" db="EMBL/GenBank/DDBJ databases">
        <authorList>
            <person name="Corre E."/>
            <person name="Pelletier E."/>
            <person name="Niang G."/>
            <person name="Scheremetjew M."/>
            <person name="Finn R."/>
            <person name="Kale V."/>
            <person name="Holt S."/>
            <person name="Cochrane G."/>
            <person name="Meng A."/>
            <person name="Brown T."/>
            <person name="Cohen L."/>
        </authorList>
    </citation>
    <scope>NUCLEOTIDE SEQUENCE</scope>
    <source>
        <strain evidence="3">CCAP 955/1</strain>
    </source>
</reference>
<accession>A0A7S3HKK5</accession>
<feature type="compositionally biased region" description="Low complexity" evidence="2">
    <location>
        <begin position="397"/>
        <end position="413"/>
    </location>
</feature>
<feature type="region of interest" description="Disordered" evidence="2">
    <location>
        <begin position="374"/>
        <end position="486"/>
    </location>
</feature>